<dbReference type="AlphaFoldDB" id="A0A329RTS1"/>
<feature type="repeat" description="WD" evidence="8">
    <location>
        <begin position="54"/>
        <end position="95"/>
    </location>
</feature>
<dbReference type="EMBL" id="RCMV01000526">
    <property type="protein sequence ID" value="KAG3215871.1"/>
    <property type="molecule type" value="Genomic_DNA"/>
</dbReference>
<dbReference type="Proteomes" id="UP000697107">
    <property type="component" value="Unassembled WGS sequence"/>
</dbReference>
<evidence type="ECO:0000313" key="13">
    <source>
        <dbReference type="EMBL" id="KAG2923987.1"/>
    </source>
</evidence>
<dbReference type="GO" id="GO:0051013">
    <property type="term" value="P:microtubule severing"/>
    <property type="evidence" value="ECO:0007669"/>
    <property type="project" value="UniProtKB-UniRule"/>
</dbReference>
<feature type="repeat" description="WD" evidence="8">
    <location>
        <begin position="96"/>
        <end position="137"/>
    </location>
</feature>
<feature type="repeat" description="WD" evidence="8">
    <location>
        <begin position="180"/>
        <end position="214"/>
    </location>
</feature>
<keyword evidence="17" id="KW-1185">Reference proteome</keyword>
<dbReference type="InterPro" id="IPR028021">
    <property type="entry name" value="Katanin_C-terminal"/>
</dbReference>
<dbReference type="PRINTS" id="PR00320">
    <property type="entry name" value="GPROTEINBRPT"/>
</dbReference>
<dbReference type="PROSITE" id="PS50294">
    <property type="entry name" value="WD_REPEATS_REGION"/>
    <property type="match status" value="5"/>
</dbReference>
<dbReference type="Proteomes" id="UP000760860">
    <property type="component" value="Unassembled WGS sequence"/>
</dbReference>
<dbReference type="GO" id="GO:0005737">
    <property type="term" value="C:cytoplasm"/>
    <property type="evidence" value="ECO:0007669"/>
    <property type="project" value="UniProtKB-UniRule"/>
</dbReference>
<dbReference type="FunFam" id="2.130.10.10:FF:000462">
    <property type="entry name" value="Katanin p80 WD40 repeat-containing subunit B1"/>
    <property type="match status" value="1"/>
</dbReference>
<dbReference type="Pfam" id="PF13925">
    <property type="entry name" value="Katanin_con80"/>
    <property type="match status" value="1"/>
</dbReference>
<comment type="caution">
    <text evidence="16">The sequence shown here is derived from an EMBL/GenBank/DDBJ whole genome shotgun (WGS) entry which is preliminary data.</text>
</comment>
<dbReference type="GO" id="GO:0008352">
    <property type="term" value="C:katanin complex"/>
    <property type="evidence" value="ECO:0007669"/>
    <property type="project" value="InterPro"/>
</dbReference>
<name>A0A329RTS1_9STRA</name>
<dbReference type="SUPFAM" id="SSF50978">
    <property type="entry name" value="WD40 repeat-like"/>
    <property type="match status" value="1"/>
</dbReference>
<dbReference type="EMBL" id="RCMI01000557">
    <property type="protein sequence ID" value="KAG2905749.1"/>
    <property type="molecule type" value="Genomic_DNA"/>
</dbReference>
<proteinExistence type="inferred from homology"/>
<dbReference type="InterPro" id="IPR015943">
    <property type="entry name" value="WD40/YVTN_repeat-like_dom_sf"/>
</dbReference>
<dbReference type="HAMAP" id="MF_03022">
    <property type="entry name" value="Katanin_p80_B1"/>
    <property type="match status" value="1"/>
</dbReference>
<evidence type="ECO:0000313" key="12">
    <source>
        <dbReference type="EMBL" id="KAG2905749.1"/>
    </source>
</evidence>
<dbReference type="Proteomes" id="UP000774804">
    <property type="component" value="Unassembled WGS sequence"/>
</dbReference>
<dbReference type="PANTHER" id="PTHR19845:SF0">
    <property type="entry name" value="KATANIN P80 WD40 REPEAT-CONTAINING SUBUNIT B1"/>
    <property type="match status" value="1"/>
</dbReference>
<dbReference type="InterPro" id="IPR020472">
    <property type="entry name" value="WD40_PAC1"/>
</dbReference>
<dbReference type="PROSITE" id="PS00678">
    <property type="entry name" value="WD_REPEATS_1"/>
    <property type="match status" value="3"/>
</dbReference>
<keyword evidence="6 7" id="KW-0206">Cytoskeleton</keyword>
<dbReference type="Proteomes" id="UP000736787">
    <property type="component" value="Unassembled WGS sequence"/>
</dbReference>
<dbReference type="Gene3D" id="2.130.10.10">
    <property type="entry name" value="YVTN repeat-like/Quinoprotein amine dehydrogenase"/>
    <property type="match status" value="2"/>
</dbReference>
<evidence type="ECO:0000256" key="7">
    <source>
        <dbReference type="HAMAP-Rule" id="MF_03022"/>
    </source>
</evidence>
<evidence type="ECO:0000256" key="6">
    <source>
        <dbReference type="ARBA" id="ARBA00023212"/>
    </source>
</evidence>
<keyword evidence="4 7" id="KW-0493">Microtubule</keyword>
<feature type="compositionally biased region" description="Low complexity" evidence="9">
    <location>
        <begin position="358"/>
        <end position="370"/>
    </location>
</feature>
<dbReference type="InterPro" id="IPR001680">
    <property type="entry name" value="WD40_rpt"/>
</dbReference>
<feature type="compositionally biased region" description="Polar residues" evidence="9">
    <location>
        <begin position="403"/>
        <end position="413"/>
    </location>
</feature>
<protein>
    <recommendedName>
        <fullName evidence="7">Katanin p80 WD40 repeat-containing subunit B1 homolog</fullName>
    </recommendedName>
</protein>
<accession>A0A329RTS1</accession>
<dbReference type="VEuPathDB" id="FungiDB:PC110_g15582"/>
<evidence type="ECO:0000313" key="11">
    <source>
        <dbReference type="EMBL" id="KAG2852054.1"/>
    </source>
</evidence>
<dbReference type="Proteomes" id="UP000735874">
    <property type="component" value="Unassembled WGS sequence"/>
</dbReference>
<evidence type="ECO:0000256" key="9">
    <source>
        <dbReference type="SAM" id="MobiDB-lite"/>
    </source>
</evidence>
<dbReference type="InterPro" id="IPR019775">
    <property type="entry name" value="WD40_repeat_CS"/>
</dbReference>
<dbReference type="GO" id="GO:0005874">
    <property type="term" value="C:microtubule"/>
    <property type="evidence" value="ECO:0007669"/>
    <property type="project" value="UniProtKB-KW"/>
</dbReference>
<dbReference type="STRING" id="29920.A0A329RTS1"/>
<dbReference type="OrthoDB" id="10251605at2759"/>
<feature type="domain" description="Katanin p80 subunit C-terminal" evidence="10">
    <location>
        <begin position="501"/>
        <end position="657"/>
    </location>
</feature>
<sequence length="671" mass="73668">MALARHSHFLAHSSNVNCLRFGRKSGQVAATGGDDNLVNLWRMREKETKNIMSLSGHQSAVESIVFDPAEHKVVAGSQAGSIKVFDLEAGKVNRTLKGHMASTTTVDYHLYGDYVASGSRDTIVKVWDLRTKSCMQTFKGHSSELTAVSFTPDGRWLTSGDQDGVIKIWDLTAGRLLHEFPDHGGAITSLEFNPEEFILVSSAADRTVRFWDVQEFALIGVTPVDNATTTSMSHTVTEPYSGKYLFCCSQEAIRVWSYETAIECHDSVMMPHQKELGHMEIHADTTMTQDMKLMGGCIQDAFVSVWVLDVMQMRPFNRTSSSNNDHGATEVRGTSRPLSARGPTPSAPDPVEHREGRSAAAVTPASVPATDLPASRSVCQGSATGSSNFPDGVSQAKPPAQMEQVSRDFSNVGCTRPATPGVLVPPSQAEPIPRPVRRSEESRQSVEAARLGSARLGTPAPQQSEGPAEVNESAVHPPSLPTERHEKELVTSDFVMELRCGMDTCIKAFKARQKCVQQLLVHWEKGHLHDGLRYISELPKGKREAVLVDVLRITDLQSLGVDLEACVLLLPLIVEVLESKFELYLSVGVDSGHKLFDAFSPIVKDARDARQYRSRAINLAGEERAQRCNACGVYFQEMQQRVQHLAETCSYSSLQSKINTLARALGNFYSQ</sequence>
<dbReference type="PROSITE" id="PS50082">
    <property type="entry name" value="WD_REPEATS_2"/>
    <property type="match status" value="5"/>
</dbReference>
<dbReference type="EMBL" id="RCMG01000565">
    <property type="protein sequence ID" value="KAG2852054.1"/>
    <property type="molecule type" value="Genomic_DNA"/>
</dbReference>
<organism evidence="16 17">
    <name type="scientific">Phytophthora cactorum</name>
    <dbReference type="NCBI Taxonomy" id="29920"/>
    <lineage>
        <taxon>Eukaryota</taxon>
        <taxon>Sar</taxon>
        <taxon>Stramenopiles</taxon>
        <taxon>Oomycota</taxon>
        <taxon>Peronosporomycetes</taxon>
        <taxon>Peronosporales</taxon>
        <taxon>Peronosporaceae</taxon>
        <taxon>Phytophthora</taxon>
    </lineage>
</organism>
<dbReference type="EMBL" id="MJFZ01000519">
    <property type="protein sequence ID" value="RAW28011.1"/>
    <property type="molecule type" value="Genomic_DNA"/>
</dbReference>
<feature type="repeat" description="WD" evidence="8">
    <location>
        <begin position="138"/>
        <end position="179"/>
    </location>
</feature>
<feature type="repeat" description="WD" evidence="8">
    <location>
        <begin position="9"/>
        <end position="51"/>
    </location>
</feature>
<comment type="similarity">
    <text evidence="7">Belongs to the WD repeat KATNB1 family.</text>
</comment>
<feature type="region of interest" description="Disordered" evidence="9">
    <location>
        <begin position="316"/>
        <end position="485"/>
    </location>
</feature>
<dbReference type="EMBL" id="RCMK01000522">
    <property type="protein sequence ID" value="KAG2923987.1"/>
    <property type="molecule type" value="Genomic_DNA"/>
</dbReference>
<feature type="compositionally biased region" description="Polar residues" evidence="9">
    <location>
        <begin position="377"/>
        <end position="389"/>
    </location>
</feature>
<reference evidence="16 17" key="1">
    <citation type="submission" date="2018-01" db="EMBL/GenBank/DDBJ databases">
        <title>Draft genome of the strawberry crown rot pathogen Phytophthora cactorum.</title>
        <authorList>
            <person name="Armitage A.D."/>
            <person name="Lysoe E."/>
            <person name="Nellist C.F."/>
            <person name="Harrison R.J."/>
            <person name="Brurberg M.B."/>
        </authorList>
    </citation>
    <scope>NUCLEOTIDE SEQUENCE [LARGE SCALE GENOMIC DNA]</scope>
    <source>
        <strain evidence="16 17">10300</strain>
    </source>
</reference>
<evidence type="ECO:0000313" key="14">
    <source>
        <dbReference type="EMBL" id="KAG2973304.1"/>
    </source>
</evidence>
<evidence type="ECO:0000256" key="2">
    <source>
        <dbReference type="ARBA" id="ARBA00022490"/>
    </source>
</evidence>
<keyword evidence="3 8" id="KW-0853">WD repeat</keyword>
<keyword evidence="2 7" id="KW-0963">Cytoplasm</keyword>
<dbReference type="EMBL" id="RCML01000581">
    <property type="protein sequence ID" value="KAG2973304.1"/>
    <property type="molecule type" value="Genomic_DNA"/>
</dbReference>
<dbReference type="CDD" id="cd00200">
    <property type="entry name" value="WD40"/>
    <property type="match status" value="1"/>
</dbReference>
<evidence type="ECO:0000313" key="16">
    <source>
        <dbReference type="EMBL" id="RAW28011.1"/>
    </source>
</evidence>
<evidence type="ECO:0000259" key="10">
    <source>
        <dbReference type="Pfam" id="PF13925"/>
    </source>
</evidence>
<evidence type="ECO:0000256" key="8">
    <source>
        <dbReference type="PROSITE-ProRule" id="PRU00221"/>
    </source>
</evidence>
<evidence type="ECO:0000256" key="5">
    <source>
        <dbReference type="ARBA" id="ARBA00022737"/>
    </source>
</evidence>
<evidence type="ECO:0000313" key="17">
    <source>
        <dbReference type="Proteomes" id="UP000251314"/>
    </source>
</evidence>
<dbReference type="Proteomes" id="UP000251314">
    <property type="component" value="Unassembled WGS sequence"/>
</dbReference>
<dbReference type="InterPro" id="IPR036322">
    <property type="entry name" value="WD40_repeat_dom_sf"/>
</dbReference>
<dbReference type="GO" id="GO:0007019">
    <property type="term" value="P:microtubule depolymerization"/>
    <property type="evidence" value="ECO:0007669"/>
    <property type="project" value="TreeGrafter"/>
</dbReference>
<dbReference type="PANTHER" id="PTHR19845">
    <property type="entry name" value="KATANIN P80 SUBUNIT"/>
    <property type="match status" value="1"/>
</dbReference>
<comment type="function">
    <text evidence="7">May participate in a complex which severs microtubules in an ATP-dependent manner. Microtubule severing may promote rapid reorganization of cellular microtubule arrays.</text>
</comment>
<dbReference type="GO" id="GO:0008017">
    <property type="term" value="F:microtubule binding"/>
    <property type="evidence" value="ECO:0007669"/>
    <property type="project" value="UniProtKB-UniRule"/>
</dbReference>
<evidence type="ECO:0000256" key="3">
    <source>
        <dbReference type="ARBA" id="ARBA00022574"/>
    </source>
</evidence>
<reference evidence="11" key="2">
    <citation type="submission" date="2018-10" db="EMBL/GenBank/DDBJ databases">
        <title>Effector identification in a new, highly contiguous assembly of the strawberry crown rot pathogen Phytophthora cactorum.</title>
        <authorList>
            <person name="Armitage A.D."/>
            <person name="Nellist C.F."/>
            <person name="Bates H."/>
            <person name="Vickerstaff R.J."/>
            <person name="Harrison R.J."/>
        </authorList>
    </citation>
    <scope>NUCLEOTIDE SEQUENCE</scope>
    <source>
        <strain evidence="11">15-7</strain>
        <strain evidence="12">4032</strain>
        <strain evidence="13">4040</strain>
        <strain evidence="14">P415</strain>
        <strain evidence="15">P421</strain>
    </source>
</reference>
<evidence type="ECO:0000313" key="15">
    <source>
        <dbReference type="EMBL" id="KAG3215871.1"/>
    </source>
</evidence>
<evidence type="ECO:0000256" key="1">
    <source>
        <dbReference type="ARBA" id="ARBA00004245"/>
    </source>
</evidence>
<comment type="subcellular location">
    <subcellularLocation>
        <location evidence="1 7">Cytoplasm</location>
        <location evidence="1 7">Cytoskeleton</location>
    </subcellularLocation>
</comment>
<dbReference type="Pfam" id="PF00400">
    <property type="entry name" value="WD40"/>
    <property type="match status" value="5"/>
</dbReference>
<gene>
    <name evidence="16" type="ORF">PC110_g15582</name>
    <name evidence="11" type="ORF">PC113_g15365</name>
    <name evidence="12" type="ORF">PC115_g14522</name>
    <name evidence="13" type="ORF">PC117_g15543</name>
    <name evidence="14" type="ORF">PC118_g15211</name>
    <name evidence="15" type="ORF">PC129_g13255</name>
</gene>
<dbReference type="InterPro" id="IPR026962">
    <property type="entry name" value="KTNB1"/>
</dbReference>
<evidence type="ECO:0000256" key="4">
    <source>
        <dbReference type="ARBA" id="ARBA00022701"/>
    </source>
</evidence>
<feature type="compositionally biased region" description="Polar residues" evidence="9">
    <location>
        <begin position="317"/>
        <end position="326"/>
    </location>
</feature>
<keyword evidence="5" id="KW-0677">Repeat</keyword>
<dbReference type="FunFam" id="2.130.10.10:FF:002372">
    <property type="entry name" value="Splicing factor 3B subunit 1"/>
    <property type="match status" value="1"/>
</dbReference>
<dbReference type="SMART" id="SM00320">
    <property type="entry name" value="WD40"/>
    <property type="match status" value="5"/>
</dbReference>